<dbReference type="Proteomes" id="UP000541425">
    <property type="component" value="Unassembled WGS sequence"/>
</dbReference>
<organism evidence="1 2">
    <name type="scientific">Alloprevotella rava</name>
    <dbReference type="NCBI Taxonomy" id="671218"/>
    <lineage>
        <taxon>Bacteria</taxon>
        <taxon>Pseudomonadati</taxon>
        <taxon>Bacteroidota</taxon>
        <taxon>Bacteroidia</taxon>
        <taxon>Bacteroidales</taxon>
        <taxon>Prevotellaceae</taxon>
        <taxon>Alloprevotella</taxon>
    </lineage>
</organism>
<dbReference type="Gene3D" id="1.25.40.10">
    <property type="entry name" value="Tetratricopeptide repeat domain"/>
    <property type="match status" value="1"/>
</dbReference>
<evidence type="ECO:0000313" key="2">
    <source>
        <dbReference type="Proteomes" id="UP000541425"/>
    </source>
</evidence>
<sequence>MKYSKILLSLFFLLSVGGKGQQVDYAASFSLRNLDTTPWIQLIPEDFEMSFQIKNGKKQCVLNMTTDEFVTAREGYIAYFYHGETDKIFSTDSVFQLTLQPDSRKILDVPANVSSKQSHASDWNNWISKGELEPVTYNVRLLNDGYGILTSSVDTSERVLVPTTTKTILNKYPIKVWKRFFNILRGYYNDSPVDEMSLIKAKSTKYARLLCSLLRSHPNFLPGYYELQAIAMDKVDMITYLNKGLSIYPTDIRLLTFRALAAKETGDKENAEFFFRKAERLCKEHLSVQPRDWNTHIRLLFINYQLTADKEQLRSHVNLLKKQIPHLTKDEGERIDAFSQIISK</sequence>
<evidence type="ECO:0008006" key="3">
    <source>
        <dbReference type="Google" id="ProtNLM"/>
    </source>
</evidence>
<reference evidence="1 2" key="1">
    <citation type="submission" date="2020-08" db="EMBL/GenBank/DDBJ databases">
        <title>Genomic Encyclopedia of Type Strains, Phase IV (KMG-IV): sequencing the most valuable type-strain genomes for metagenomic binning, comparative biology and taxonomic classification.</title>
        <authorList>
            <person name="Goeker M."/>
        </authorList>
    </citation>
    <scope>NUCLEOTIDE SEQUENCE [LARGE SCALE GENOMIC DNA]</scope>
    <source>
        <strain evidence="1 2">DSM 22548</strain>
    </source>
</reference>
<accession>A0A7W5UHZ8</accession>
<dbReference type="AlphaFoldDB" id="A0A7W5UHZ8"/>
<dbReference type="SUPFAM" id="SSF48452">
    <property type="entry name" value="TPR-like"/>
    <property type="match status" value="1"/>
</dbReference>
<comment type="caution">
    <text evidence="1">The sequence shown here is derived from an EMBL/GenBank/DDBJ whole genome shotgun (WGS) entry which is preliminary data.</text>
</comment>
<proteinExistence type="predicted"/>
<name>A0A7W5UHZ8_9BACT</name>
<dbReference type="RefSeq" id="WP_183693658.1">
    <property type="nucleotide sequence ID" value="NZ_JACICA010000001.1"/>
</dbReference>
<protein>
    <recommendedName>
        <fullName evidence="3">Tetratricopeptide repeat protein</fullName>
    </recommendedName>
</protein>
<gene>
    <name evidence="1" type="ORF">FHS60_000155</name>
</gene>
<dbReference type="InterPro" id="IPR011990">
    <property type="entry name" value="TPR-like_helical_dom_sf"/>
</dbReference>
<evidence type="ECO:0000313" key="1">
    <source>
        <dbReference type="EMBL" id="MBB3701713.1"/>
    </source>
</evidence>
<dbReference type="EMBL" id="JACICA010000001">
    <property type="protein sequence ID" value="MBB3701713.1"/>
    <property type="molecule type" value="Genomic_DNA"/>
</dbReference>